<dbReference type="PANTHER" id="PTHR14274:SF1">
    <property type="entry name" value="SMALL INTEGRAL MEMBRANE PROTEIN 8"/>
    <property type="match status" value="1"/>
</dbReference>
<evidence type="ECO:0000256" key="1">
    <source>
        <dbReference type="ARBA" id="ARBA00004167"/>
    </source>
</evidence>
<accession>A0A7R9LDT0</accession>
<comment type="similarity">
    <text evidence="2">Belongs to the SMIM8 family.</text>
</comment>
<reference evidence="9" key="1">
    <citation type="submission" date="2020-11" db="EMBL/GenBank/DDBJ databases">
        <authorList>
            <person name="Tran Van P."/>
        </authorList>
    </citation>
    <scope>NUCLEOTIDE SEQUENCE</scope>
</reference>
<dbReference type="PANTHER" id="PTHR14274">
    <property type="entry name" value="SMALL INTEGRAL MEMBRANE PROTEIN 8"/>
    <property type="match status" value="1"/>
</dbReference>
<evidence type="ECO:0000256" key="4">
    <source>
        <dbReference type="ARBA" id="ARBA00022692"/>
    </source>
</evidence>
<evidence type="ECO:0000256" key="2">
    <source>
        <dbReference type="ARBA" id="ARBA00009328"/>
    </source>
</evidence>
<feature type="region of interest" description="Disordered" evidence="7">
    <location>
        <begin position="1"/>
        <end position="25"/>
    </location>
</feature>
<sequence>MSDKREPPKGQPIQSRVEPKGDGIRSMGATNVFRVVNFELFVKPNKYAMSAGVCALTLCFGYIFYMNYKARADPSTYIALNEDETQTIQRRQSKWQ</sequence>
<proteinExistence type="inferred from homology"/>
<evidence type="ECO:0000256" key="8">
    <source>
        <dbReference type="SAM" id="Phobius"/>
    </source>
</evidence>
<evidence type="ECO:0000256" key="6">
    <source>
        <dbReference type="ARBA" id="ARBA00023136"/>
    </source>
</evidence>
<protein>
    <recommendedName>
        <fullName evidence="3">Small integral membrane protein 8</fullName>
    </recommendedName>
</protein>
<evidence type="ECO:0000256" key="7">
    <source>
        <dbReference type="SAM" id="MobiDB-lite"/>
    </source>
</evidence>
<keyword evidence="6 8" id="KW-0472">Membrane</keyword>
<gene>
    <name evidence="9" type="ORF">ONB1V03_LOCUS2157</name>
</gene>
<dbReference type="OrthoDB" id="1880105at2759"/>
<evidence type="ECO:0000313" key="9">
    <source>
        <dbReference type="EMBL" id="CAD7639717.1"/>
    </source>
</evidence>
<organism evidence="9">
    <name type="scientific">Oppiella nova</name>
    <dbReference type="NCBI Taxonomy" id="334625"/>
    <lineage>
        <taxon>Eukaryota</taxon>
        <taxon>Metazoa</taxon>
        <taxon>Ecdysozoa</taxon>
        <taxon>Arthropoda</taxon>
        <taxon>Chelicerata</taxon>
        <taxon>Arachnida</taxon>
        <taxon>Acari</taxon>
        <taxon>Acariformes</taxon>
        <taxon>Sarcoptiformes</taxon>
        <taxon>Oribatida</taxon>
        <taxon>Brachypylina</taxon>
        <taxon>Oppioidea</taxon>
        <taxon>Oppiidae</taxon>
        <taxon>Oppiella</taxon>
    </lineage>
</organism>
<dbReference type="Pfam" id="PF14937">
    <property type="entry name" value="DUF4500"/>
    <property type="match status" value="1"/>
</dbReference>
<evidence type="ECO:0000256" key="5">
    <source>
        <dbReference type="ARBA" id="ARBA00022989"/>
    </source>
</evidence>
<dbReference type="EMBL" id="OC915292">
    <property type="protein sequence ID" value="CAD7639717.1"/>
    <property type="molecule type" value="Genomic_DNA"/>
</dbReference>
<evidence type="ECO:0000313" key="10">
    <source>
        <dbReference type="Proteomes" id="UP000728032"/>
    </source>
</evidence>
<dbReference type="InterPro" id="IPR026686">
    <property type="entry name" value="UPF0708"/>
</dbReference>
<dbReference type="AlphaFoldDB" id="A0A7R9LDT0"/>
<dbReference type="EMBL" id="CAJPVJ010000467">
    <property type="protein sequence ID" value="CAG2162564.1"/>
    <property type="molecule type" value="Genomic_DNA"/>
</dbReference>
<name>A0A7R9LDT0_9ACAR</name>
<keyword evidence="4 8" id="KW-0812">Transmembrane</keyword>
<dbReference type="Proteomes" id="UP000728032">
    <property type="component" value="Unassembled WGS sequence"/>
</dbReference>
<comment type="subcellular location">
    <subcellularLocation>
        <location evidence="1">Membrane</location>
        <topology evidence="1">Single-pass membrane protein</topology>
    </subcellularLocation>
</comment>
<keyword evidence="5 8" id="KW-1133">Transmembrane helix</keyword>
<evidence type="ECO:0000256" key="3">
    <source>
        <dbReference type="ARBA" id="ARBA00014451"/>
    </source>
</evidence>
<dbReference type="GO" id="GO:0016020">
    <property type="term" value="C:membrane"/>
    <property type="evidence" value="ECO:0007669"/>
    <property type="project" value="UniProtKB-SubCell"/>
</dbReference>
<keyword evidence="10" id="KW-1185">Reference proteome</keyword>
<feature type="transmembrane region" description="Helical" evidence="8">
    <location>
        <begin position="47"/>
        <end position="65"/>
    </location>
</feature>